<dbReference type="AlphaFoldDB" id="A0A6A4F5E1"/>
<proteinExistence type="predicted"/>
<evidence type="ECO:0000256" key="1">
    <source>
        <dbReference type="SAM" id="MobiDB-lite"/>
    </source>
</evidence>
<comment type="caution">
    <text evidence="2">The sequence shown here is derived from an EMBL/GenBank/DDBJ whole genome shotgun (WGS) entry which is preliminary data.</text>
</comment>
<dbReference type="EMBL" id="QXFT01001118">
    <property type="protein sequence ID" value="KAE9328324.1"/>
    <property type="molecule type" value="Genomic_DNA"/>
</dbReference>
<keyword evidence="3" id="KW-1185">Reference proteome</keyword>
<evidence type="ECO:0000313" key="3">
    <source>
        <dbReference type="Proteomes" id="UP000434957"/>
    </source>
</evidence>
<reference evidence="2 3" key="1">
    <citation type="submission" date="2018-08" db="EMBL/GenBank/DDBJ databases">
        <title>Genomic investigation of the strawberry pathogen Phytophthora fragariae indicates pathogenicity is determined by transcriptional variation in three key races.</title>
        <authorList>
            <person name="Adams T.M."/>
            <person name="Armitage A.D."/>
            <person name="Sobczyk M.K."/>
            <person name="Bates H.J."/>
            <person name="Dunwell J.M."/>
            <person name="Nellist C.F."/>
            <person name="Harrison R.J."/>
        </authorList>
    </citation>
    <scope>NUCLEOTIDE SEQUENCE [LARGE SCALE GENOMIC DNA]</scope>
    <source>
        <strain evidence="2 3">SCRP333</strain>
    </source>
</reference>
<accession>A0A6A4F5E1</accession>
<sequence length="233" mass="27266">MGSPRIAAATDSAQGRAILLTRRRSKDSKRRKKKTPSLEEQYEAETAGMSAAERLRFLRKKRQENMMVRRESVAGDDFMAEVANNMKKKGKERQRGEGEQVEEERKRRQMQEEMKAKEQEAERKEREEQEARERELRREQERQRILTVLFEVVYQRALHLRRALGDGRARPASFLQLWCPPLDNITRGSGRDTIVVRYQHPVPAFSMSIKDARASGERVLRLLRHGADQFALY</sequence>
<dbReference type="Proteomes" id="UP000434957">
    <property type="component" value="Unassembled WGS sequence"/>
</dbReference>
<name>A0A6A4F5E1_9STRA</name>
<feature type="compositionally biased region" description="Basic residues" evidence="1">
    <location>
        <begin position="21"/>
        <end position="35"/>
    </location>
</feature>
<evidence type="ECO:0000313" key="2">
    <source>
        <dbReference type="EMBL" id="KAE9328324.1"/>
    </source>
</evidence>
<protein>
    <submittedName>
        <fullName evidence="2">Uncharacterized protein</fullName>
    </submittedName>
</protein>
<gene>
    <name evidence="2" type="ORF">PR003_g15809</name>
</gene>
<feature type="region of interest" description="Disordered" evidence="1">
    <location>
        <begin position="1"/>
        <end position="51"/>
    </location>
</feature>
<organism evidence="2 3">
    <name type="scientific">Phytophthora rubi</name>
    <dbReference type="NCBI Taxonomy" id="129364"/>
    <lineage>
        <taxon>Eukaryota</taxon>
        <taxon>Sar</taxon>
        <taxon>Stramenopiles</taxon>
        <taxon>Oomycota</taxon>
        <taxon>Peronosporomycetes</taxon>
        <taxon>Peronosporales</taxon>
        <taxon>Peronosporaceae</taxon>
        <taxon>Phytophthora</taxon>
    </lineage>
</organism>
<feature type="compositionally biased region" description="Basic and acidic residues" evidence="1">
    <location>
        <begin position="93"/>
        <end position="131"/>
    </location>
</feature>
<feature type="region of interest" description="Disordered" evidence="1">
    <location>
        <begin position="86"/>
        <end position="131"/>
    </location>
</feature>